<dbReference type="Pfam" id="PF03795">
    <property type="entry name" value="YCII"/>
    <property type="match status" value="1"/>
</dbReference>
<feature type="domain" description="YCII-related" evidence="2">
    <location>
        <begin position="1"/>
        <end position="122"/>
    </location>
</feature>
<organism evidence="3 4">
    <name type="scientific">Kribbella steppae</name>
    <dbReference type="NCBI Taxonomy" id="2512223"/>
    <lineage>
        <taxon>Bacteria</taxon>
        <taxon>Bacillati</taxon>
        <taxon>Actinomycetota</taxon>
        <taxon>Actinomycetes</taxon>
        <taxon>Propionibacteriales</taxon>
        <taxon>Kribbellaceae</taxon>
        <taxon>Kribbella</taxon>
    </lineage>
</organism>
<dbReference type="EMBL" id="SLWN01000003">
    <property type="protein sequence ID" value="TCO33572.1"/>
    <property type="molecule type" value="Genomic_DNA"/>
</dbReference>
<dbReference type="PANTHER" id="PTHR35174">
    <property type="entry name" value="BLL7171 PROTEIN-RELATED"/>
    <property type="match status" value="1"/>
</dbReference>
<dbReference type="InterPro" id="IPR005545">
    <property type="entry name" value="YCII"/>
</dbReference>
<dbReference type="SUPFAM" id="SSF54909">
    <property type="entry name" value="Dimeric alpha+beta barrel"/>
    <property type="match status" value="1"/>
</dbReference>
<evidence type="ECO:0000313" key="4">
    <source>
        <dbReference type="Proteomes" id="UP000294508"/>
    </source>
</evidence>
<comment type="caution">
    <text evidence="3">The sequence shown here is derived from an EMBL/GenBank/DDBJ whole genome shotgun (WGS) entry which is preliminary data.</text>
</comment>
<dbReference type="OrthoDB" id="3784582at2"/>
<dbReference type="RefSeq" id="WP_132209016.1">
    <property type="nucleotide sequence ID" value="NZ_SLWN01000003.1"/>
</dbReference>
<reference evidence="3 4" key="1">
    <citation type="journal article" date="2015" name="Stand. Genomic Sci.">
        <title>Genomic Encyclopedia of Bacterial and Archaeal Type Strains, Phase III: the genomes of soil and plant-associated and newly described type strains.</title>
        <authorList>
            <person name="Whitman W.B."/>
            <person name="Woyke T."/>
            <person name="Klenk H.P."/>
            <person name="Zhou Y."/>
            <person name="Lilburn T.G."/>
            <person name="Beck B.J."/>
            <person name="De Vos P."/>
            <person name="Vandamme P."/>
            <person name="Eisen J.A."/>
            <person name="Garrity G."/>
            <person name="Hugenholtz P."/>
            <person name="Kyrpides N.C."/>
        </authorList>
    </citation>
    <scope>NUCLEOTIDE SEQUENCE [LARGE SCALE GENOMIC DNA]</scope>
    <source>
        <strain evidence="3 4">VKM Ac-2572</strain>
    </source>
</reference>
<dbReference type="Gene3D" id="3.30.70.1060">
    <property type="entry name" value="Dimeric alpha+beta barrel"/>
    <property type="match status" value="1"/>
</dbReference>
<keyword evidence="4" id="KW-1185">Reference proteome</keyword>
<dbReference type="InterPro" id="IPR011008">
    <property type="entry name" value="Dimeric_a/b-barrel"/>
</dbReference>
<dbReference type="AlphaFoldDB" id="A0A4R2HQW2"/>
<evidence type="ECO:0000259" key="2">
    <source>
        <dbReference type="Pfam" id="PF03795"/>
    </source>
</evidence>
<comment type="similarity">
    <text evidence="1">Belongs to the YciI family.</text>
</comment>
<gene>
    <name evidence="3" type="ORF">EV652_103574</name>
</gene>
<dbReference type="PANTHER" id="PTHR35174:SF3">
    <property type="entry name" value="BLL7171 PROTEIN"/>
    <property type="match status" value="1"/>
</dbReference>
<accession>A0A4R2HQW2</accession>
<sequence length="129" mass="14117">MKYLLLIHSNPITWAHPSFLHTEEGQRLPAKARDALAAQLEKLLTELDESGELVAAVPLEAPSRTKVVRIRKGVRATTDGPYSEAKEQLAGVFIVDVATPERAEEISARIPEAEYGGGIELRPASVFED</sequence>
<evidence type="ECO:0000313" key="3">
    <source>
        <dbReference type="EMBL" id="TCO33572.1"/>
    </source>
</evidence>
<evidence type="ECO:0000256" key="1">
    <source>
        <dbReference type="ARBA" id="ARBA00007689"/>
    </source>
</evidence>
<proteinExistence type="inferred from homology"/>
<name>A0A4R2HQW2_9ACTN</name>
<dbReference type="Proteomes" id="UP000294508">
    <property type="component" value="Unassembled WGS sequence"/>
</dbReference>
<protein>
    <recommendedName>
        <fullName evidence="2">YCII-related domain-containing protein</fullName>
    </recommendedName>
</protein>